<accession>A0AAV4VQQ1</accession>
<comment type="caution">
    <text evidence="1">The sequence shown here is derived from an EMBL/GenBank/DDBJ whole genome shotgun (WGS) entry which is preliminary data.</text>
</comment>
<gene>
    <name evidence="1" type="ORF">CDAR_208761</name>
</gene>
<evidence type="ECO:0000313" key="2">
    <source>
        <dbReference type="Proteomes" id="UP001054837"/>
    </source>
</evidence>
<sequence>MFFSEIAAAVCILRRERGQRKRGAKVPITPLGTRMMDCAVIIEVFDCEESESSTNKFFARIERSRCPPTARSVNRPTRDLRTAFNPELFECCRMKVVNFFKTMKL</sequence>
<dbReference type="AlphaFoldDB" id="A0AAV4VQQ1"/>
<dbReference type="EMBL" id="BPLQ01013495">
    <property type="protein sequence ID" value="GIY72521.1"/>
    <property type="molecule type" value="Genomic_DNA"/>
</dbReference>
<keyword evidence="2" id="KW-1185">Reference proteome</keyword>
<proteinExistence type="predicted"/>
<reference evidence="1 2" key="1">
    <citation type="submission" date="2021-06" db="EMBL/GenBank/DDBJ databases">
        <title>Caerostris darwini draft genome.</title>
        <authorList>
            <person name="Kono N."/>
            <person name="Arakawa K."/>
        </authorList>
    </citation>
    <scope>NUCLEOTIDE SEQUENCE [LARGE SCALE GENOMIC DNA]</scope>
</reference>
<dbReference type="Proteomes" id="UP001054837">
    <property type="component" value="Unassembled WGS sequence"/>
</dbReference>
<name>A0AAV4VQQ1_9ARAC</name>
<organism evidence="1 2">
    <name type="scientific">Caerostris darwini</name>
    <dbReference type="NCBI Taxonomy" id="1538125"/>
    <lineage>
        <taxon>Eukaryota</taxon>
        <taxon>Metazoa</taxon>
        <taxon>Ecdysozoa</taxon>
        <taxon>Arthropoda</taxon>
        <taxon>Chelicerata</taxon>
        <taxon>Arachnida</taxon>
        <taxon>Araneae</taxon>
        <taxon>Araneomorphae</taxon>
        <taxon>Entelegynae</taxon>
        <taxon>Araneoidea</taxon>
        <taxon>Araneidae</taxon>
        <taxon>Caerostris</taxon>
    </lineage>
</organism>
<protein>
    <submittedName>
        <fullName evidence="1">Uncharacterized protein</fullName>
    </submittedName>
</protein>
<evidence type="ECO:0000313" key="1">
    <source>
        <dbReference type="EMBL" id="GIY72521.1"/>
    </source>
</evidence>